<dbReference type="EMBL" id="JAIWYP010000015">
    <property type="protein sequence ID" value="KAH3701390.1"/>
    <property type="molecule type" value="Genomic_DNA"/>
</dbReference>
<feature type="compositionally biased region" description="Basic and acidic residues" evidence="1">
    <location>
        <begin position="1"/>
        <end position="15"/>
    </location>
</feature>
<comment type="caution">
    <text evidence="2">The sequence shown here is derived from an EMBL/GenBank/DDBJ whole genome shotgun (WGS) entry which is preliminary data.</text>
</comment>
<evidence type="ECO:0000313" key="2">
    <source>
        <dbReference type="EMBL" id="KAH3701390.1"/>
    </source>
</evidence>
<feature type="region of interest" description="Disordered" evidence="1">
    <location>
        <begin position="1"/>
        <end position="52"/>
    </location>
</feature>
<reference evidence="2" key="1">
    <citation type="journal article" date="2019" name="bioRxiv">
        <title>The Genome of the Zebra Mussel, Dreissena polymorpha: A Resource for Invasive Species Research.</title>
        <authorList>
            <person name="McCartney M.A."/>
            <person name="Auch B."/>
            <person name="Kono T."/>
            <person name="Mallez S."/>
            <person name="Zhang Y."/>
            <person name="Obille A."/>
            <person name="Becker A."/>
            <person name="Abrahante J.E."/>
            <person name="Garbe J."/>
            <person name="Badalamenti J.P."/>
            <person name="Herman A."/>
            <person name="Mangelson H."/>
            <person name="Liachko I."/>
            <person name="Sullivan S."/>
            <person name="Sone E.D."/>
            <person name="Koren S."/>
            <person name="Silverstein K.A.T."/>
            <person name="Beckman K.B."/>
            <person name="Gohl D.M."/>
        </authorList>
    </citation>
    <scope>NUCLEOTIDE SEQUENCE</scope>
    <source>
        <strain evidence="2">Duluth1</strain>
        <tissue evidence="2">Whole animal</tissue>
    </source>
</reference>
<evidence type="ECO:0000313" key="3">
    <source>
        <dbReference type="Proteomes" id="UP000828390"/>
    </source>
</evidence>
<organism evidence="2 3">
    <name type="scientific">Dreissena polymorpha</name>
    <name type="common">Zebra mussel</name>
    <name type="synonym">Mytilus polymorpha</name>
    <dbReference type="NCBI Taxonomy" id="45954"/>
    <lineage>
        <taxon>Eukaryota</taxon>
        <taxon>Metazoa</taxon>
        <taxon>Spiralia</taxon>
        <taxon>Lophotrochozoa</taxon>
        <taxon>Mollusca</taxon>
        <taxon>Bivalvia</taxon>
        <taxon>Autobranchia</taxon>
        <taxon>Heteroconchia</taxon>
        <taxon>Euheterodonta</taxon>
        <taxon>Imparidentia</taxon>
        <taxon>Neoheterodontei</taxon>
        <taxon>Myida</taxon>
        <taxon>Dreissenoidea</taxon>
        <taxon>Dreissenidae</taxon>
        <taxon>Dreissena</taxon>
    </lineage>
</organism>
<accession>A0A9D3YM87</accession>
<gene>
    <name evidence="2" type="ORF">DPMN_076375</name>
</gene>
<dbReference type="Proteomes" id="UP000828390">
    <property type="component" value="Unassembled WGS sequence"/>
</dbReference>
<keyword evidence="3" id="KW-1185">Reference proteome</keyword>
<protein>
    <submittedName>
        <fullName evidence="2">Uncharacterized protein</fullName>
    </submittedName>
</protein>
<sequence>MPKDLRGEEVAKRVDPVTGHTPIEKGQPQVVRELPHHQYNQSSQQSHATHHP</sequence>
<proteinExistence type="predicted"/>
<name>A0A9D3YM87_DREPO</name>
<evidence type="ECO:0000256" key="1">
    <source>
        <dbReference type="SAM" id="MobiDB-lite"/>
    </source>
</evidence>
<dbReference type="AlphaFoldDB" id="A0A9D3YM87"/>
<reference evidence="2" key="2">
    <citation type="submission" date="2020-11" db="EMBL/GenBank/DDBJ databases">
        <authorList>
            <person name="McCartney M.A."/>
            <person name="Auch B."/>
            <person name="Kono T."/>
            <person name="Mallez S."/>
            <person name="Becker A."/>
            <person name="Gohl D.M."/>
            <person name="Silverstein K.A.T."/>
            <person name="Koren S."/>
            <person name="Bechman K.B."/>
            <person name="Herman A."/>
            <person name="Abrahante J.E."/>
            <person name="Garbe J."/>
        </authorList>
    </citation>
    <scope>NUCLEOTIDE SEQUENCE</scope>
    <source>
        <strain evidence="2">Duluth1</strain>
        <tissue evidence="2">Whole animal</tissue>
    </source>
</reference>